<dbReference type="InterPro" id="IPR008283">
    <property type="entry name" value="Peptidase_M17_N"/>
</dbReference>
<comment type="caution">
    <text evidence="10">The sequence shown here is derived from an EMBL/GenBank/DDBJ whole genome shotgun (WGS) entry which is preliminary data.</text>
</comment>
<comment type="subcellular location">
    <subcellularLocation>
        <location evidence="8">Cytoplasm</location>
    </subcellularLocation>
</comment>
<feature type="binding site" evidence="8">
    <location>
        <position position="273"/>
    </location>
    <ligand>
        <name>Mn(2+)</name>
        <dbReference type="ChEBI" id="CHEBI:29035"/>
        <label>2</label>
    </ligand>
</feature>
<evidence type="ECO:0000256" key="6">
    <source>
        <dbReference type="ARBA" id="ARBA00022801"/>
    </source>
</evidence>
<evidence type="ECO:0000313" key="10">
    <source>
        <dbReference type="EMBL" id="MBB5346416.1"/>
    </source>
</evidence>
<accession>A0A840UNL0</accession>
<dbReference type="EMBL" id="JACHEO010000001">
    <property type="protein sequence ID" value="MBB5346416.1"/>
    <property type="molecule type" value="Genomic_DNA"/>
</dbReference>
<comment type="similarity">
    <text evidence="3 8">Belongs to the peptidase M17 family.</text>
</comment>
<dbReference type="PRINTS" id="PR00481">
    <property type="entry name" value="LAMNOPPTDASE"/>
</dbReference>
<feature type="binding site" evidence="8">
    <location>
        <position position="357"/>
    </location>
    <ligand>
        <name>Mn(2+)</name>
        <dbReference type="ChEBI" id="CHEBI:29035"/>
        <label>2</label>
    </ligand>
</feature>
<proteinExistence type="inferred from homology"/>
<keyword evidence="6 8" id="KW-0378">Hydrolase</keyword>
<keyword evidence="4 8" id="KW-0031">Aminopeptidase</keyword>
<feature type="binding site" evidence="8">
    <location>
        <position position="357"/>
    </location>
    <ligand>
        <name>Mn(2+)</name>
        <dbReference type="ChEBI" id="CHEBI:29035"/>
        <label>1</label>
    </ligand>
</feature>
<evidence type="ECO:0000256" key="8">
    <source>
        <dbReference type="HAMAP-Rule" id="MF_00181"/>
    </source>
</evidence>
<evidence type="ECO:0000256" key="1">
    <source>
        <dbReference type="ARBA" id="ARBA00000135"/>
    </source>
</evidence>
<evidence type="ECO:0000259" key="9">
    <source>
        <dbReference type="PROSITE" id="PS00631"/>
    </source>
</evidence>
<dbReference type="AlphaFoldDB" id="A0A840UNL0"/>
<feature type="active site" evidence="8">
    <location>
        <position position="285"/>
    </location>
</feature>
<dbReference type="PANTHER" id="PTHR11963">
    <property type="entry name" value="LEUCINE AMINOPEPTIDASE-RELATED"/>
    <property type="match status" value="1"/>
</dbReference>
<dbReference type="NCBIfam" id="NF002083">
    <property type="entry name" value="PRK00913.3-5"/>
    <property type="match status" value="1"/>
</dbReference>
<dbReference type="Gene3D" id="3.40.630.10">
    <property type="entry name" value="Zn peptidases"/>
    <property type="match status" value="1"/>
</dbReference>
<dbReference type="InterPro" id="IPR043472">
    <property type="entry name" value="Macro_dom-like"/>
</dbReference>
<evidence type="ECO:0000256" key="4">
    <source>
        <dbReference type="ARBA" id="ARBA00022438"/>
    </source>
</evidence>
<dbReference type="EC" id="3.4.11.1" evidence="8"/>
<keyword evidence="11" id="KW-1185">Reference proteome</keyword>
<dbReference type="CDD" id="cd00433">
    <property type="entry name" value="Peptidase_M17"/>
    <property type="match status" value="1"/>
</dbReference>
<comment type="catalytic activity">
    <reaction evidence="1 8">
        <text>Release of an N-terminal amino acid, Xaa-|-Yaa-, in which Xaa is preferably Leu, but may be other amino acids including Pro although not Arg or Lys, and Yaa may be Pro. Amino acid amides and methyl esters are also readily hydrolyzed, but rates on arylamides are exceedingly low.</text>
        <dbReference type="EC" id="3.4.11.1"/>
    </reaction>
</comment>
<dbReference type="NCBIfam" id="NF002073">
    <property type="entry name" value="PRK00913.1-2"/>
    <property type="match status" value="1"/>
</dbReference>
<dbReference type="GO" id="GO:0070006">
    <property type="term" value="F:metalloaminopeptidase activity"/>
    <property type="evidence" value="ECO:0007669"/>
    <property type="project" value="InterPro"/>
</dbReference>
<gene>
    <name evidence="8" type="primary">pepA</name>
    <name evidence="10" type="ORF">HNQ81_000123</name>
</gene>
<comment type="catalytic activity">
    <reaction evidence="2 8">
        <text>Release of an N-terminal amino acid, preferentially leucine, but not glutamic or aspartic acids.</text>
        <dbReference type="EC" id="3.4.11.10"/>
    </reaction>
</comment>
<dbReference type="Pfam" id="PF02789">
    <property type="entry name" value="Peptidase_M17_N"/>
    <property type="match status" value="1"/>
</dbReference>
<dbReference type="HAMAP" id="MF_00181">
    <property type="entry name" value="Cytosol_peptidase_M17"/>
    <property type="match status" value="1"/>
</dbReference>
<dbReference type="InterPro" id="IPR000819">
    <property type="entry name" value="Peptidase_M17_C"/>
</dbReference>
<dbReference type="Proteomes" id="UP000539642">
    <property type="component" value="Unassembled WGS sequence"/>
</dbReference>
<dbReference type="SUPFAM" id="SSF53187">
    <property type="entry name" value="Zn-dependent exopeptidases"/>
    <property type="match status" value="1"/>
</dbReference>
<dbReference type="SUPFAM" id="SSF52949">
    <property type="entry name" value="Macro domain-like"/>
    <property type="match status" value="1"/>
</dbReference>
<keyword evidence="8" id="KW-0479">Metal-binding</keyword>
<evidence type="ECO:0000256" key="3">
    <source>
        <dbReference type="ARBA" id="ARBA00009528"/>
    </source>
</evidence>
<feature type="binding site" evidence="8">
    <location>
        <position position="355"/>
    </location>
    <ligand>
        <name>Mn(2+)</name>
        <dbReference type="ChEBI" id="CHEBI:29035"/>
        <label>1</label>
    </ligand>
</feature>
<dbReference type="RefSeq" id="WP_183347253.1">
    <property type="nucleotide sequence ID" value="NZ_JACHEO010000001.1"/>
</dbReference>
<feature type="binding site" evidence="8">
    <location>
        <position position="278"/>
    </location>
    <ligand>
        <name>Mn(2+)</name>
        <dbReference type="ChEBI" id="CHEBI:29035"/>
        <label>2</label>
    </ligand>
</feature>
<feature type="binding site" evidence="8">
    <location>
        <position position="296"/>
    </location>
    <ligand>
        <name>Mn(2+)</name>
        <dbReference type="ChEBI" id="CHEBI:29035"/>
        <label>2</label>
    </ligand>
</feature>
<feature type="binding site" evidence="8">
    <location>
        <position position="278"/>
    </location>
    <ligand>
        <name>Mn(2+)</name>
        <dbReference type="ChEBI" id="CHEBI:29035"/>
        <label>1</label>
    </ligand>
</feature>
<dbReference type="GO" id="GO:0006508">
    <property type="term" value="P:proteolysis"/>
    <property type="evidence" value="ECO:0007669"/>
    <property type="project" value="UniProtKB-KW"/>
</dbReference>
<feature type="domain" description="Cytosol aminopeptidase" evidence="9">
    <location>
        <begin position="353"/>
        <end position="360"/>
    </location>
</feature>
<organism evidence="10 11">
    <name type="scientific">Desulfoprunum benzoelyticum</name>
    <dbReference type="NCBI Taxonomy" id="1506996"/>
    <lineage>
        <taxon>Bacteria</taxon>
        <taxon>Pseudomonadati</taxon>
        <taxon>Thermodesulfobacteriota</taxon>
        <taxon>Desulfobulbia</taxon>
        <taxon>Desulfobulbales</taxon>
        <taxon>Desulfobulbaceae</taxon>
        <taxon>Desulfoprunum</taxon>
    </lineage>
</organism>
<dbReference type="Gene3D" id="3.40.220.10">
    <property type="entry name" value="Leucine Aminopeptidase, subunit E, domain 1"/>
    <property type="match status" value="1"/>
</dbReference>
<dbReference type="GO" id="GO:0005737">
    <property type="term" value="C:cytoplasm"/>
    <property type="evidence" value="ECO:0007669"/>
    <property type="project" value="UniProtKB-SubCell"/>
</dbReference>
<keyword evidence="7 8" id="KW-0464">Manganese</keyword>
<comment type="cofactor">
    <cofactor evidence="8">
        <name>Mn(2+)</name>
        <dbReference type="ChEBI" id="CHEBI:29035"/>
    </cofactor>
    <text evidence="8">Binds 2 manganese ions per subunit.</text>
</comment>
<dbReference type="InterPro" id="IPR023042">
    <property type="entry name" value="Peptidase_M17_leu_NH2_pept"/>
</dbReference>
<evidence type="ECO:0000313" key="11">
    <source>
        <dbReference type="Proteomes" id="UP000539642"/>
    </source>
</evidence>
<dbReference type="PANTHER" id="PTHR11963:SF23">
    <property type="entry name" value="CYTOSOL AMINOPEPTIDASE"/>
    <property type="match status" value="1"/>
</dbReference>
<dbReference type="InterPro" id="IPR011356">
    <property type="entry name" value="Leucine_aapep/pepB"/>
</dbReference>
<dbReference type="NCBIfam" id="NF002074">
    <property type="entry name" value="PRK00913.1-4"/>
    <property type="match status" value="1"/>
</dbReference>
<keyword evidence="8" id="KW-0963">Cytoplasm</keyword>
<keyword evidence="5 8" id="KW-0645">Protease</keyword>
<evidence type="ECO:0000256" key="7">
    <source>
        <dbReference type="ARBA" id="ARBA00023211"/>
    </source>
</evidence>
<dbReference type="EC" id="3.4.11.10" evidence="8"/>
<protein>
    <recommendedName>
        <fullName evidence="8">Probable cytosol aminopeptidase</fullName>
        <ecNumber evidence="8">3.4.11.1</ecNumber>
    </recommendedName>
    <alternativeName>
        <fullName evidence="8">Leucine aminopeptidase</fullName>
        <shortName evidence="8">LAP</shortName>
        <ecNumber evidence="8">3.4.11.10</ecNumber>
    </alternativeName>
    <alternativeName>
        <fullName evidence="8">Leucyl aminopeptidase</fullName>
    </alternativeName>
</protein>
<dbReference type="Pfam" id="PF00883">
    <property type="entry name" value="Peptidase_M17"/>
    <property type="match status" value="1"/>
</dbReference>
<reference evidence="10 11" key="1">
    <citation type="submission" date="2020-08" db="EMBL/GenBank/DDBJ databases">
        <title>Genomic Encyclopedia of Type Strains, Phase IV (KMG-IV): sequencing the most valuable type-strain genomes for metagenomic binning, comparative biology and taxonomic classification.</title>
        <authorList>
            <person name="Goeker M."/>
        </authorList>
    </citation>
    <scope>NUCLEOTIDE SEQUENCE [LARGE SCALE GENOMIC DNA]</scope>
    <source>
        <strain evidence="10 11">DSM 28570</strain>
    </source>
</reference>
<evidence type="ECO:0000256" key="2">
    <source>
        <dbReference type="ARBA" id="ARBA00000967"/>
    </source>
</evidence>
<comment type="function">
    <text evidence="8">Presumably involved in the processing and regular turnover of intracellular proteins. Catalyzes the removal of unsubstituted N-terminal amino acids from various peptides.</text>
</comment>
<sequence>MDTTKFSVSGKDIAVYSGDLLVICMVQPEQGLPSCDERLRPLVINALELGDFKGKMEETLVLYPDPAMAIAFSARRIMLAGMGKIATSADPGDLKETCRIVGGNIARHCARIQAGSIMISLPTLFPLEPGGVAESLAEGVVLGDYRFRKYKTEDKNEQPYPGLKKVVFHTSSRTGEVRKGVERGERAARAANAARDMANEPGSGWTPSRFGEYAQGLADRMAMQVTILEKEDMQRLGMGGILAVSRGSAEPPKMVILQYRPDQPAETILLVGKGLTFDSGGVSLKPATGMQDMKYDMCGGAAVLSAMQVIGEERPDVGVVAIIPATENMGGGAAVKPGDIIAHYGGVTSEIVNTDAEGRLILADALAYGIEKFSPCCVIDLATLTGAVIIALGHHYTGILGNNDELTERVREAGRCSGEPMWRLPLGPEYSKQIESEVADIKNTGGKPAGTITAAAYLQKFVQDVPWVHLDIAGTAWEFTEKSYIPKGPSGIGTRSLIELIRNWSAFSPEK</sequence>
<dbReference type="PROSITE" id="PS00631">
    <property type="entry name" value="CYTOSOL_AP"/>
    <property type="match status" value="1"/>
</dbReference>
<dbReference type="GO" id="GO:0030145">
    <property type="term" value="F:manganese ion binding"/>
    <property type="evidence" value="ECO:0007669"/>
    <property type="project" value="UniProtKB-UniRule"/>
</dbReference>
<name>A0A840UNL0_9BACT</name>
<feature type="active site" evidence="8">
    <location>
        <position position="359"/>
    </location>
</feature>
<evidence type="ECO:0000256" key="5">
    <source>
        <dbReference type="ARBA" id="ARBA00022670"/>
    </source>
</evidence>